<proteinExistence type="predicted"/>
<dbReference type="PANTHER" id="PTHR42865">
    <property type="entry name" value="PROTON/GLUTAMATE-ASPARTATE SYMPORTER"/>
    <property type="match status" value="1"/>
</dbReference>
<dbReference type="RefSeq" id="WP_109460282.1">
    <property type="nucleotide sequence ID" value="NZ_QFBC01000011.1"/>
</dbReference>
<evidence type="ECO:0000313" key="8">
    <source>
        <dbReference type="EMBL" id="PWE54258.1"/>
    </source>
</evidence>
<feature type="transmembrane region" description="Helical" evidence="7">
    <location>
        <begin position="379"/>
        <end position="399"/>
    </location>
</feature>
<dbReference type="Pfam" id="PF00375">
    <property type="entry name" value="SDF"/>
    <property type="match status" value="1"/>
</dbReference>
<dbReference type="OrthoDB" id="9766690at2"/>
<evidence type="ECO:0000256" key="3">
    <source>
        <dbReference type="ARBA" id="ARBA00022475"/>
    </source>
</evidence>
<reference evidence="8 9" key="1">
    <citation type="submission" date="2018-05" db="EMBL/GenBank/DDBJ databases">
        <title>The draft genome of strain NS-104.</title>
        <authorList>
            <person name="Hang P."/>
            <person name="Jiang J."/>
        </authorList>
    </citation>
    <scope>NUCLEOTIDE SEQUENCE [LARGE SCALE GENOMIC DNA]</scope>
    <source>
        <strain evidence="8 9">NS-104</strain>
    </source>
</reference>
<comment type="caution">
    <text evidence="8">The sequence shown here is derived from an EMBL/GenBank/DDBJ whole genome shotgun (WGS) entry which is preliminary data.</text>
</comment>
<evidence type="ECO:0008006" key="10">
    <source>
        <dbReference type="Google" id="ProtNLM"/>
    </source>
</evidence>
<evidence type="ECO:0000256" key="6">
    <source>
        <dbReference type="ARBA" id="ARBA00023136"/>
    </source>
</evidence>
<feature type="transmembrane region" description="Helical" evidence="7">
    <location>
        <begin position="228"/>
        <end position="253"/>
    </location>
</feature>
<keyword evidence="4 7" id="KW-0812">Transmembrane</keyword>
<dbReference type="PANTHER" id="PTHR42865:SF7">
    <property type="entry name" value="PROTON_GLUTAMATE-ASPARTATE SYMPORTER"/>
    <property type="match status" value="1"/>
</dbReference>
<evidence type="ECO:0000256" key="2">
    <source>
        <dbReference type="ARBA" id="ARBA00022448"/>
    </source>
</evidence>
<evidence type="ECO:0000256" key="5">
    <source>
        <dbReference type="ARBA" id="ARBA00022989"/>
    </source>
</evidence>
<evidence type="ECO:0000256" key="7">
    <source>
        <dbReference type="SAM" id="Phobius"/>
    </source>
</evidence>
<organism evidence="8 9">
    <name type="scientific">Metarhizobium album</name>
    <dbReference type="NCBI Taxonomy" id="2182425"/>
    <lineage>
        <taxon>Bacteria</taxon>
        <taxon>Pseudomonadati</taxon>
        <taxon>Pseudomonadota</taxon>
        <taxon>Alphaproteobacteria</taxon>
        <taxon>Hyphomicrobiales</taxon>
        <taxon>Rhizobiaceae</taxon>
        <taxon>Metarhizobium</taxon>
    </lineage>
</organism>
<keyword evidence="9" id="KW-1185">Reference proteome</keyword>
<dbReference type="GO" id="GO:0005886">
    <property type="term" value="C:plasma membrane"/>
    <property type="evidence" value="ECO:0007669"/>
    <property type="project" value="UniProtKB-SubCell"/>
</dbReference>
<keyword evidence="5 7" id="KW-1133">Transmembrane helix</keyword>
<sequence>MIETARRRLATVLLHPGSVFAGLIAGGFYGWLDAGATPLVEFMGHLYLRLLQMCVIPLLFSAVVMGLAKLFSSGSARRYVGRLAGLFAAGLLLAGGLGLFLGEVGQPGANLQNGARQVIGQAVFRAEAASGTTNGASLQDIAIGIVPDNIFLAFSSGNMLAILFFALLFGVALGSLDSDKSERAIFLFESVYETLMTIIGWLVYLLPAGLFCLAYSQVSAIGLPILSALLKLVLLIYAGGFALVLICLLTAWWRLGGDFRRPVSALREATFVAFGAASSFAALPAALRGLKTDLGLDRHVVDLVMPLGITLNPPGSVFHFAIATVFLANLYGVELDAGQMAFVLVASVLAGLAAAGAPGVAALSMMSLILVPLGLPVEVAIILLVAIDPIVDPVLTVVCRRMLPRRSFSPVQTLTGVEFNRIGRS</sequence>
<accession>A0A2U2DLS8</accession>
<dbReference type="Proteomes" id="UP000245252">
    <property type="component" value="Unassembled WGS sequence"/>
</dbReference>
<keyword evidence="6 7" id="KW-0472">Membrane</keyword>
<keyword evidence="2" id="KW-0813">Transport</keyword>
<evidence type="ECO:0000256" key="1">
    <source>
        <dbReference type="ARBA" id="ARBA00004651"/>
    </source>
</evidence>
<gene>
    <name evidence="8" type="ORF">DEM27_21380</name>
</gene>
<dbReference type="InterPro" id="IPR001991">
    <property type="entry name" value="Na-dicarboxylate_symporter"/>
</dbReference>
<feature type="transmembrane region" description="Helical" evidence="7">
    <location>
        <begin position="50"/>
        <end position="71"/>
    </location>
</feature>
<feature type="transmembrane region" description="Helical" evidence="7">
    <location>
        <begin position="150"/>
        <end position="174"/>
    </location>
</feature>
<protein>
    <recommendedName>
        <fullName evidence="10">Dicarboxylate/amino acid:cation symporter</fullName>
    </recommendedName>
</protein>
<feature type="transmembrane region" description="Helical" evidence="7">
    <location>
        <begin position="340"/>
        <end position="373"/>
    </location>
</feature>
<dbReference type="InterPro" id="IPR036458">
    <property type="entry name" value="Na:dicarbo_symporter_sf"/>
</dbReference>
<name>A0A2U2DLS8_9HYPH</name>
<dbReference type="SUPFAM" id="SSF118215">
    <property type="entry name" value="Proton glutamate symport protein"/>
    <property type="match status" value="1"/>
</dbReference>
<feature type="transmembrane region" description="Helical" evidence="7">
    <location>
        <begin position="12"/>
        <end position="30"/>
    </location>
</feature>
<evidence type="ECO:0000256" key="4">
    <source>
        <dbReference type="ARBA" id="ARBA00022692"/>
    </source>
</evidence>
<feature type="transmembrane region" description="Helical" evidence="7">
    <location>
        <begin position="83"/>
        <end position="101"/>
    </location>
</feature>
<dbReference type="PRINTS" id="PR00173">
    <property type="entry name" value="EDTRNSPORT"/>
</dbReference>
<keyword evidence="3" id="KW-1003">Cell membrane</keyword>
<feature type="transmembrane region" description="Helical" evidence="7">
    <location>
        <begin position="195"/>
        <end position="216"/>
    </location>
</feature>
<dbReference type="GO" id="GO:0015293">
    <property type="term" value="F:symporter activity"/>
    <property type="evidence" value="ECO:0007669"/>
    <property type="project" value="UniProtKB-KW"/>
</dbReference>
<evidence type="ECO:0000313" key="9">
    <source>
        <dbReference type="Proteomes" id="UP000245252"/>
    </source>
</evidence>
<comment type="subcellular location">
    <subcellularLocation>
        <location evidence="1">Cell membrane</location>
        <topology evidence="1">Multi-pass membrane protein</topology>
    </subcellularLocation>
</comment>
<feature type="transmembrane region" description="Helical" evidence="7">
    <location>
        <begin position="307"/>
        <end position="328"/>
    </location>
</feature>
<feature type="transmembrane region" description="Helical" evidence="7">
    <location>
        <begin position="265"/>
        <end position="287"/>
    </location>
</feature>
<dbReference type="Gene3D" id="1.10.3860.10">
    <property type="entry name" value="Sodium:dicarboxylate symporter"/>
    <property type="match status" value="1"/>
</dbReference>
<dbReference type="EMBL" id="QFBC01000011">
    <property type="protein sequence ID" value="PWE54258.1"/>
    <property type="molecule type" value="Genomic_DNA"/>
</dbReference>
<dbReference type="AlphaFoldDB" id="A0A2U2DLS8"/>